<sequence length="449" mass="48728">MKIKFLLTVFLIINFINLIKSTRVIFNDQINCLTTPCQWNDTSSWIGGILPKQGDDVVINIGSRSTVVVDLNLIKDIIFNSFELGSNLNVNNKNQVNGTISNVIVNGNLNINCQFVWLSNITGSGVITYTYQDVPNPSSSSFGKISLSNFNTLNIIGLINVEVTNSKIIEIIQSNLNGSTQFADQPTVTFLGDNTIGSIQLLNTGINFYSGSNFILNGSQLSTFGKKVNESNSSSSSNSSSLIKSTQFDQQENLILNYQISILNTRIISYSNLSIVSTSKISIESSTINSNLIGDSGSLSLSGLNTIDGNLNLTGTSLTLLSDHIQTNIEESLSFGPKTTFNTLGNGSPLITVSRNTILKGSLTIFLTTEPINNKKYTLIKSIGNLSGNFSSFLFQINSQDVDSSLFTISTENGAYTLLYGTPDNNSSLTLISNYLLLLIILLISIFLI</sequence>
<evidence type="ECO:0000256" key="2">
    <source>
        <dbReference type="SAM" id="SignalP"/>
    </source>
</evidence>
<dbReference type="Proteomes" id="UP001344447">
    <property type="component" value="Unassembled WGS sequence"/>
</dbReference>
<name>A0AAN7U8J2_9MYCE</name>
<gene>
    <name evidence="3" type="ORF">RB653_006186</name>
</gene>
<keyword evidence="1" id="KW-0812">Transmembrane</keyword>
<evidence type="ECO:0000313" key="3">
    <source>
        <dbReference type="EMBL" id="KAK5584573.1"/>
    </source>
</evidence>
<proteinExistence type="predicted"/>
<keyword evidence="1" id="KW-0472">Membrane</keyword>
<accession>A0AAN7U8J2</accession>
<protein>
    <submittedName>
        <fullName evidence="3">Uncharacterized protein</fullName>
    </submittedName>
</protein>
<dbReference type="AlphaFoldDB" id="A0AAN7U8J2"/>
<feature type="signal peptide" evidence="2">
    <location>
        <begin position="1"/>
        <end position="21"/>
    </location>
</feature>
<evidence type="ECO:0000313" key="4">
    <source>
        <dbReference type="Proteomes" id="UP001344447"/>
    </source>
</evidence>
<dbReference type="EMBL" id="JAVFKY010000001">
    <property type="protein sequence ID" value="KAK5584573.1"/>
    <property type="molecule type" value="Genomic_DNA"/>
</dbReference>
<reference evidence="3 4" key="1">
    <citation type="submission" date="2023-11" db="EMBL/GenBank/DDBJ databases">
        <title>Dfirmibasis_genome.</title>
        <authorList>
            <person name="Edelbroek B."/>
            <person name="Kjellin J."/>
            <person name="Jerlstrom-Hultqvist J."/>
            <person name="Soderbom F."/>
        </authorList>
    </citation>
    <scope>NUCLEOTIDE SEQUENCE [LARGE SCALE GENOMIC DNA]</scope>
    <source>
        <strain evidence="3 4">TNS-C-14</strain>
    </source>
</reference>
<organism evidence="3 4">
    <name type="scientific">Dictyostelium firmibasis</name>
    <dbReference type="NCBI Taxonomy" id="79012"/>
    <lineage>
        <taxon>Eukaryota</taxon>
        <taxon>Amoebozoa</taxon>
        <taxon>Evosea</taxon>
        <taxon>Eumycetozoa</taxon>
        <taxon>Dictyostelia</taxon>
        <taxon>Dictyosteliales</taxon>
        <taxon>Dictyosteliaceae</taxon>
        <taxon>Dictyostelium</taxon>
    </lineage>
</organism>
<feature type="chain" id="PRO_5042864484" evidence="2">
    <location>
        <begin position="22"/>
        <end position="449"/>
    </location>
</feature>
<keyword evidence="1" id="KW-1133">Transmembrane helix</keyword>
<feature type="transmembrane region" description="Helical" evidence="1">
    <location>
        <begin position="429"/>
        <end position="448"/>
    </location>
</feature>
<comment type="caution">
    <text evidence="3">The sequence shown here is derived from an EMBL/GenBank/DDBJ whole genome shotgun (WGS) entry which is preliminary data.</text>
</comment>
<keyword evidence="2" id="KW-0732">Signal</keyword>
<evidence type="ECO:0000256" key="1">
    <source>
        <dbReference type="SAM" id="Phobius"/>
    </source>
</evidence>
<keyword evidence="4" id="KW-1185">Reference proteome</keyword>